<dbReference type="EMBL" id="SPMX01000006">
    <property type="protein sequence ID" value="NMQ04215.1"/>
    <property type="molecule type" value="Genomic_DNA"/>
</dbReference>
<evidence type="ECO:0000313" key="2">
    <source>
        <dbReference type="EMBL" id="NMQ04215.1"/>
    </source>
</evidence>
<protein>
    <submittedName>
        <fullName evidence="2">Uncharacterized protein</fullName>
    </submittedName>
</protein>
<reference evidence="2" key="1">
    <citation type="submission" date="2019-03" db="EMBL/GenBank/DDBJ databases">
        <title>Metabolic reconstructions from genomes of highly enriched 'Candidatus Accumulibacter' and 'Candidatus Competibacter' bioreactor populations.</title>
        <authorList>
            <person name="Annavajhala M.K."/>
            <person name="Welles L."/>
            <person name="Abbas B."/>
            <person name="Sorokin D."/>
            <person name="Park H."/>
            <person name="Van Loosdrecht M."/>
            <person name="Chandran K."/>
        </authorList>
    </citation>
    <scope>NUCLEOTIDE SEQUENCE</scope>
    <source>
        <strain evidence="2">SBR_L</strain>
    </source>
</reference>
<dbReference type="RefSeq" id="WP_169069208.1">
    <property type="nucleotide sequence ID" value="NZ_JAZKUC010000001.1"/>
</dbReference>
<sequence length="114" mass="12063">MPKHRFPALLLAAFLLQPAALWAEEPQPPAAGSSATVSVEQLRDLAGQVASAKNWKAVVEYASRLLAQQLDGLPSLLIRGQTLGELGQDESTLADSQRAVALDSNSALAWGNLC</sequence>
<keyword evidence="3" id="KW-1185">Reference proteome</keyword>
<keyword evidence="1" id="KW-0732">Signal</keyword>
<evidence type="ECO:0000313" key="3">
    <source>
        <dbReference type="Proteomes" id="UP000886469"/>
    </source>
</evidence>
<dbReference type="InterPro" id="IPR011990">
    <property type="entry name" value="TPR-like_helical_dom_sf"/>
</dbReference>
<dbReference type="Proteomes" id="UP000886469">
    <property type="component" value="Unassembled WGS sequence"/>
</dbReference>
<accession>A0ABX1T6L3</accession>
<comment type="caution">
    <text evidence="2">The sequence shown here is derived from an EMBL/GenBank/DDBJ whole genome shotgun (WGS) entry which is preliminary data.</text>
</comment>
<feature type="chain" id="PRO_5045264273" evidence="1">
    <location>
        <begin position="24"/>
        <end position="114"/>
    </location>
</feature>
<feature type="signal peptide" evidence="1">
    <location>
        <begin position="1"/>
        <end position="23"/>
    </location>
</feature>
<dbReference type="Gene3D" id="1.25.40.10">
    <property type="entry name" value="Tetratricopeptide repeat domain"/>
    <property type="match status" value="1"/>
</dbReference>
<organism evidence="2 3">
    <name type="scientific">Candidatus Accumulibacter contiguus</name>
    <dbReference type="NCBI Taxonomy" id="2954381"/>
    <lineage>
        <taxon>Bacteria</taxon>
        <taxon>Pseudomonadati</taxon>
        <taxon>Pseudomonadota</taxon>
        <taxon>Betaproteobacteria</taxon>
        <taxon>Candidatus Accumulibacter</taxon>
    </lineage>
</organism>
<name>A0ABX1T6L3_9PROT</name>
<evidence type="ECO:0000256" key="1">
    <source>
        <dbReference type="SAM" id="SignalP"/>
    </source>
</evidence>
<proteinExistence type="predicted"/>
<gene>
    <name evidence="2" type="ORF">E4Q08_02540</name>
</gene>